<feature type="compositionally biased region" description="Basic and acidic residues" evidence="6">
    <location>
        <begin position="401"/>
        <end position="412"/>
    </location>
</feature>
<dbReference type="InterPro" id="IPR036179">
    <property type="entry name" value="Ig-like_dom_sf"/>
</dbReference>
<feature type="signal peptide" evidence="8">
    <location>
        <begin position="1"/>
        <end position="21"/>
    </location>
</feature>
<reference evidence="11" key="1">
    <citation type="journal article" date="2011" name="Nature">
        <title>A high-resolution map of human evolutionary constraint using 29 mammals.</title>
        <authorList>
            <person name="Lindblad-Toh K."/>
            <person name="Garber M."/>
            <person name="Zuk O."/>
            <person name="Lin M.F."/>
            <person name="Parker B.J."/>
            <person name="Washietl S."/>
            <person name="Kheradpour P."/>
            <person name="Ernst J."/>
            <person name="Jordan G."/>
            <person name="Mauceli E."/>
            <person name="Ward L.D."/>
            <person name="Lowe C.B."/>
            <person name="Holloway A.K."/>
            <person name="Clamp M."/>
            <person name="Gnerre S."/>
            <person name="Alfoldi J."/>
            <person name="Beal K."/>
            <person name="Chang J."/>
            <person name="Clawson H."/>
            <person name="Cuff J."/>
            <person name="Di Palma F."/>
            <person name="Fitzgerald S."/>
            <person name="Flicek P."/>
            <person name="Guttman M."/>
            <person name="Hubisz M.J."/>
            <person name="Jaffe D.B."/>
            <person name="Jungreis I."/>
            <person name="Kent W.J."/>
            <person name="Kostka D."/>
            <person name="Lara M."/>
            <person name="Martins A.L."/>
            <person name="Massingham T."/>
            <person name="Moltke I."/>
            <person name="Raney B.J."/>
            <person name="Rasmussen M.D."/>
            <person name="Robinson J."/>
            <person name="Stark A."/>
            <person name="Vilella A.J."/>
            <person name="Wen J."/>
            <person name="Xie X."/>
            <person name="Zody M.C."/>
            <person name="Baldwin J."/>
            <person name="Bloom T."/>
            <person name="Chin C.W."/>
            <person name="Heiman D."/>
            <person name="Nicol R."/>
            <person name="Nusbaum C."/>
            <person name="Young S."/>
            <person name="Wilkinson J."/>
            <person name="Worley K.C."/>
            <person name="Kovar C.L."/>
            <person name="Muzny D.M."/>
            <person name="Gibbs R.A."/>
            <person name="Cree A."/>
            <person name="Dihn H.H."/>
            <person name="Fowler G."/>
            <person name="Jhangiani S."/>
            <person name="Joshi V."/>
            <person name="Lee S."/>
            <person name="Lewis L.R."/>
            <person name="Nazareth L.V."/>
            <person name="Okwuonu G."/>
            <person name="Santibanez J."/>
            <person name="Warren W.C."/>
            <person name="Mardis E.R."/>
            <person name="Weinstock G.M."/>
            <person name="Wilson R.K."/>
            <person name="Delehaunty K."/>
            <person name="Dooling D."/>
            <person name="Fronik C."/>
            <person name="Fulton L."/>
            <person name="Fulton B."/>
            <person name="Graves T."/>
            <person name="Minx P."/>
            <person name="Sodergren E."/>
            <person name="Birney E."/>
            <person name="Margulies E.H."/>
            <person name="Herrero J."/>
            <person name="Green E.D."/>
            <person name="Haussler D."/>
            <person name="Siepel A."/>
            <person name="Goldman N."/>
            <person name="Pollard K.S."/>
            <person name="Pedersen J.S."/>
            <person name="Lander E.S."/>
            <person name="Kellis M."/>
        </authorList>
    </citation>
    <scope>NUCLEOTIDE SEQUENCE [LARGE SCALE GENOMIC DNA]</scope>
    <source>
        <strain evidence="11">2N</strain>
    </source>
</reference>
<proteinExistence type="predicted"/>
<feature type="region of interest" description="Disordered" evidence="6">
    <location>
        <begin position="374"/>
        <end position="412"/>
    </location>
</feature>
<dbReference type="FunFam" id="2.60.40.10:FF:000033">
    <property type="entry name" value="Killer cell immunoglobulin-like receptor"/>
    <property type="match status" value="1"/>
</dbReference>
<organism evidence="10 11">
    <name type="scientific">Cavia porcellus</name>
    <name type="common">Guinea pig</name>
    <dbReference type="NCBI Taxonomy" id="10141"/>
    <lineage>
        <taxon>Eukaryota</taxon>
        <taxon>Metazoa</taxon>
        <taxon>Chordata</taxon>
        <taxon>Craniata</taxon>
        <taxon>Vertebrata</taxon>
        <taxon>Euteleostomi</taxon>
        <taxon>Mammalia</taxon>
        <taxon>Eutheria</taxon>
        <taxon>Euarchontoglires</taxon>
        <taxon>Glires</taxon>
        <taxon>Rodentia</taxon>
        <taxon>Hystricomorpha</taxon>
        <taxon>Caviidae</taxon>
        <taxon>Cavia</taxon>
    </lineage>
</organism>
<evidence type="ECO:0000313" key="10">
    <source>
        <dbReference type="Ensembl" id="ENSCPOP00000006685.3"/>
    </source>
</evidence>
<evidence type="ECO:0000256" key="2">
    <source>
        <dbReference type="ARBA" id="ARBA00022737"/>
    </source>
</evidence>
<dbReference type="InParanoid" id="H0VA20"/>
<dbReference type="EMBL" id="AAKN02046225">
    <property type="status" value="NOT_ANNOTATED_CDS"/>
    <property type="molecule type" value="Genomic_DNA"/>
</dbReference>
<dbReference type="HOGENOM" id="CLU_021100_2_1_1"/>
<reference evidence="10" key="2">
    <citation type="submission" date="2025-08" db="UniProtKB">
        <authorList>
            <consortium name="Ensembl"/>
        </authorList>
    </citation>
    <scope>IDENTIFICATION</scope>
    <source>
        <strain evidence="10">2N</strain>
    </source>
</reference>
<gene>
    <name evidence="10" type="primary">LOC100716343</name>
</gene>
<dbReference type="VEuPathDB" id="HostDB:ENSCPOG00000007412"/>
<dbReference type="SMART" id="SM00409">
    <property type="entry name" value="IG"/>
    <property type="match status" value="3"/>
</dbReference>
<dbReference type="FunFam" id="2.60.40.10:FF:000049">
    <property type="entry name" value="Leukocyte immunoglobulin-like receptor subfamily B member 1"/>
    <property type="match status" value="2"/>
</dbReference>
<evidence type="ECO:0000256" key="5">
    <source>
        <dbReference type="ARBA" id="ARBA00023319"/>
    </source>
</evidence>
<keyword evidence="3" id="KW-1015">Disulfide bond</keyword>
<accession>H0VA20</accession>
<protein>
    <recommendedName>
        <fullName evidence="9">Ig-like domain-containing protein</fullName>
    </recommendedName>
</protein>
<keyword evidence="7" id="KW-0812">Transmembrane</keyword>
<dbReference type="PANTHER" id="PTHR11738:SF113">
    <property type="entry name" value="KILLER CELL IMMUNOGLOBULIN-LIKE RECEPTOR 2DL4"/>
    <property type="match status" value="1"/>
</dbReference>
<evidence type="ECO:0000259" key="9">
    <source>
        <dbReference type="PROSITE" id="PS50835"/>
    </source>
</evidence>
<evidence type="ECO:0000256" key="4">
    <source>
        <dbReference type="ARBA" id="ARBA00023180"/>
    </source>
</evidence>
<dbReference type="GeneTree" id="ENSGT01150000286974"/>
<evidence type="ECO:0000256" key="3">
    <source>
        <dbReference type="ARBA" id="ARBA00023157"/>
    </source>
</evidence>
<dbReference type="PROSITE" id="PS50835">
    <property type="entry name" value="IG_LIKE"/>
    <property type="match status" value="1"/>
</dbReference>
<keyword evidence="2" id="KW-0677">Repeat</keyword>
<evidence type="ECO:0000256" key="7">
    <source>
        <dbReference type="SAM" id="Phobius"/>
    </source>
</evidence>
<evidence type="ECO:0000256" key="6">
    <source>
        <dbReference type="SAM" id="MobiDB-lite"/>
    </source>
</evidence>
<dbReference type="GO" id="GO:0005886">
    <property type="term" value="C:plasma membrane"/>
    <property type="evidence" value="ECO:0007669"/>
    <property type="project" value="TreeGrafter"/>
</dbReference>
<keyword evidence="4" id="KW-0325">Glycoprotein</keyword>
<keyword evidence="11" id="KW-1185">Reference proteome</keyword>
<dbReference type="InterPro" id="IPR007110">
    <property type="entry name" value="Ig-like_dom"/>
</dbReference>
<keyword evidence="5" id="KW-0393">Immunoglobulin domain</keyword>
<dbReference type="GO" id="GO:0002764">
    <property type="term" value="P:immune response-regulating signaling pathway"/>
    <property type="evidence" value="ECO:0007669"/>
    <property type="project" value="TreeGrafter"/>
</dbReference>
<dbReference type="OMA" id="GTCKADF"/>
<dbReference type="InterPro" id="IPR003599">
    <property type="entry name" value="Ig_sub"/>
</dbReference>
<dbReference type="AlphaFoldDB" id="H0VA20"/>
<dbReference type="InterPro" id="IPR050412">
    <property type="entry name" value="Ig-like_Receptors_ImmuneReg"/>
</dbReference>
<feature type="domain" description="Ig-like" evidence="9">
    <location>
        <begin position="123"/>
        <end position="196"/>
    </location>
</feature>
<keyword evidence="7" id="KW-1133">Transmembrane helix</keyword>
<dbReference type="Gene3D" id="2.60.40.10">
    <property type="entry name" value="Immunoglobulins"/>
    <property type="match status" value="3"/>
</dbReference>
<dbReference type="InterPro" id="IPR013783">
    <property type="entry name" value="Ig-like_fold"/>
</dbReference>
<keyword evidence="7" id="KW-0472">Membrane</keyword>
<keyword evidence="1 8" id="KW-0732">Signal</keyword>
<evidence type="ECO:0000256" key="1">
    <source>
        <dbReference type="ARBA" id="ARBA00022729"/>
    </source>
</evidence>
<sequence>MSPAVLSLLCPGFFLFQSVWALMGDPDKPTLSAQPSSIIPQGEHVVLKCDSSQEFDTFQLYKEDGSHVPEIEDRKFQKYVLLGPVTPAHAGSYRCSSFLHSPHRFSAPSDPLGLTITGIYRKPFLLAQPGPLVKSGEKVTLQCVSQVRFEIFILVLHRDGVAQDPWNLTGDPQDETSQANFSIDPVTATYAGTYRCYGSLSDSPYEWSAPSDPLDLVVTGLHKKPFLSVQLDPGARPDGNVTLSCSSEHPFDMFHLSRERQGWPLRHQAAAQRGELMFQADFLLGPGAHSATYRCYGSFSGSRHVWTAPSDPVHLSVTGSAPSSSLMPPPTDRSLNPDARRRPWILTALWAPLVLLTLILVLVILAQRWRSARKRRGSSDAGGQGCMGSPDAGASTQKRGPKADEADPRAEEALELTYTELDHWVSTQKRDATTTQRYSTPQAHGCVYAELAKR</sequence>
<dbReference type="SUPFAM" id="SSF48726">
    <property type="entry name" value="Immunoglobulin"/>
    <property type="match status" value="3"/>
</dbReference>
<feature type="region of interest" description="Disordered" evidence="6">
    <location>
        <begin position="317"/>
        <end position="337"/>
    </location>
</feature>
<dbReference type="FunCoup" id="H0VA20">
    <property type="interactions" value="226"/>
</dbReference>
<feature type="transmembrane region" description="Helical" evidence="7">
    <location>
        <begin position="344"/>
        <end position="366"/>
    </location>
</feature>
<feature type="chain" id="PRO_5011471455" description="Ig-like domain-containing protein" evidence="8">
    <location>
        <begin position="22"/>
        <end position="454"/>
    </location>
</feature>
<evidence type="ECO:0000313" key="11">
    <source>
        <dbReference type="Proteomes" id="UP000005447"/>
    </source>
</evidence>
<dbReference type="GO" id="GO:0007166">
    <property type="term" value="P:cell surface receptor signaling pathway"/>
    <property type="evidence" value="ECO:0007669"/>
    <property type="project" value="UniProtKB-ARBA"/>
</dbReference>
<dbReference type="InterPro" id="IPR013151">
    <property type="entry name" value="Immunoglobulin_dom"/>
</dbReference>
<dbReference type="eggNOG" id="ENOG502RU21">
    <property type="taxonomic scope" value="Eukaryota"/>
</dbReference>
<name>H0VA20_CAVPO</name>
<dbReference type="Bgee" id="ENSCPOG00000007412">
    <property type="expression patterns" value="Expressed in endocrine gland and 1 other cell type or tissue"/>
</dbReference>
<dbReference type="STRING" id="10141.ENSCPOP00000006685"/>
<dbReference type="Proteomes" id="UP000005447">
    <property type="component" value="Unassembled WGS sequence"/>
</dbReference>
<dbReference type="Pfam" id="PF00047">
    <property type="entry name" value="ig"/>
    <property type="match status" value="2"/>
</dbReference>
<dbReference type="Ensembl" id="ENSCPOT00000007484.3">
    <property type="protein sequence ID" value="ENSCPOP00000006685.3"/>
    <property type="gene ID" value="ENSCPOG00000007412.4"/>
</dbReference>
<reference evidence="10" key="3">
    <citation type="submission" date="2025-09" db="UniProtKB">
        <authorList>
            <consortium name="Ensembl"/>
        </authorList>
    </citation>
    <scope>IDENTIFICATION</scope>
    <source>
        <strain evidence="10">2N</strain>
    </source>
</reference>
<feature type="compositionally biased region" description="Polar residues" evidence="6">
    <location>
        <begin position="317"/>
        <end position="326"/>
    </location>
</feature>
<evidence type="ECO:0000256" key="8">
    <source>
        <dbReference type="SAM" id="SignalP"/>
    </source>
</evidence>
<dbReference type="PANTHER" id="PTHR11738">
    <property type="entry name" value="MHC CLASS I NK CELL RECEPTOR"/>
    <property type="match status" value="1"/>
</dbReference>